<protein>
    <submittedName>
        <fullName evidence="3">Copia protein</fullName>
    </submittedName>
</protein>
<name>A0A9P1D5Q4_9DINO</name>
<feature type="compositionally biased region" description="Low complexity" evidence="1">
    <location>
        <begin position="342"/>
        <end position="359"/>
    </location>
</feature>
<dbReference type="EMBL" id="CAMXCT020003326">
    <property type="protein sequence ID" value="CAL1157124.1"/>
    <property type="molecule type" value="Genomic_DNA"/>
</dbReference>
<evidence type="ECO:0000256" key="1">
    <source>
        <dbReference type="SAM" id="MobiDB-lite"/>
    </source>
</evidence>
<proteinExistence type="predicted"/>
<reference evidence="2" key="1">
    <citation type="submission" date="2022-10" db="EMBL/GenBank/DDBJ databases">
        <authorList>
            <person name="Chen Y."/>
            <person name="Dougan E. K."/>
            <person name="Chan C."/>
            <person name="Rhodes N."/>
            <person name="Thang M."/>
        </authorList>
    </citation>
    <scope>NUCLEOTIDE SEQUENCE</scope>
</reference>
<evidence type="ECO:0000313" key="2">
    <source>
        <dbReference type="EMBL" id="CAI4003749.1"/>
    </source>
</evidence>
<feature type="region of interest" description="Disordered" evidence="1">
    <location>
        <begin position="342"/>
        <end position="368"/>
    </location>
</feature>
<sequence length="541" mass="60242">MPPVDPPEVPSEDQASAGIKTPADTKDRSKESVGGSQQKVSPSERLGTAVEGDRDRSVGSLVEPLFTPEQVQHFTGLFSQAPWLYTQPRSAFSPFLQRPQFLEQEELRARQASENRDQEMERLKERLMQDQLEREEMRQSMKFLFEENRRLMQKLEAQEKQKEADPKFSTPEEEPRKLEQAGDPQKEAEIPPEVRFGSEEQRHPGQEGTGQKESSSSESFAERSLGFMALMMESMKEMQKKMLEPREEAGMVRGVEVVRTGVMELPALQQCNPAQGPLQLGDWLLMIEPVAADMSTTSQEWWGEMTKAVETWYQQHMSMNPLDRSEASIKELMEEASKMLKSLTSANTTSSSSTTAASTSREEGKDEVMDRLQQQLNALRLKTLRLRRLAGGGVQGLLDSGATNPLRPLKPGEETTSYRQVEVALANGGKTQLAITRGGTLVSPDLDIEPIVPMGLLIGVLGCKATWEEGGITVIHPKIGKLPINQSEGCPQVSRQLALQLIEEIEDKKLCIGEVASDFTKEEASHFIELGIKSEEKVGSC</sequence>
<gene>
    <name evidence="2" type="ORF">C1SCF055_LOCUS29595</name>
</gene>
<reference evidence="3 4" key="2">
    <citation type="submission" date="2024-05" db="EMBL/GenBank/DDBJ databases">
        <authorList>
            <person name="Chen Y."/>
            <person name="Shah S."/>
            <person name="Dougan E. K."/>
            <person name="Thang M."/>
            <person name="Chan C."/>
        </authorList>
    </citation>
    <scope>NUCLEOTIDE SEQUENCE [LARGE SCALE GENOMIC DNA]</scope>
</reference>
<organism evidence="2">
    <name type="scientific">Cladocopium goreaui</name>
    <dbReference type="NCBI Taxonomy" id="2562237"/>
    <lineage>
        <taxon>Eukaryota</taxon>
        <taxon>Sar</taxon>
        <taxon>Alveolata</taxon>
        <taxon>Dinophyceae</taxon>
        <taxon>Suessiales</taxon>
        <taxon>Symbiodiniaceae</taxon>
        <taxon>Cladocopium</taxon>
    </lineage>
</organism>
<dbReference type="EMBL" id="CAMXCT010003326">
    <property type="protein sequence ID" value="CAI4003749.1"/>
    <property type="molecule type" value="Genomic_DNA"/>
</dbReference>
<dbReference type="Proteomes" id="UP001152797">
    <property type="component" value="Unassembled WGS sequence"/>
</dbReference>
<dbReference type="OrthoDB" id="417701at2759"/>
<feature type="compositionally biased region" description="Basic and acidic residues" evidence="1">
    <location>
        <begin position="196"/>
        <end position="205"/>
    </location>
</feature>
<feature type="region of interest" description="Disordered" evidence="1">
    <location>
        <begin position="156"/>
        <end position="220"/>
    </location>
</feature>
<feature type="compositionally biased region" description="Basic and acidic residues" evidence="1">
    <location>
        <begin position="173"/>
        <end position="189"/>
    </location>
</feature>
<dbReference type="EMBL" id="CAMXCT030003326">
    <property type="protein sequence ID" value="CAL4791061.1"/>
    <property type="molecule type" value="Genomic_DNA"/>
</dbReference>
<feature type="region of interest" description="Disordered" evidence="1">
    <location>
        <begin position="1"/>
        <end position="57"/>
    </location>
</feature>
<dbReference type="AlphaFoldDB" id="A0A9P1D5Q4"/>
<evidence type="ECO:0000313" key="3">
    <source>
        <dbReference type="EMBL" id="CAL4791061.1"/>
    </source>
</evidence>
<comment type="caution">
    <text evidence="2">The sequence shown here is derived from an EMBL/GenBank/DDBJ whole genome shotgun (WGS) entry which is preliminary data.</text>
</comment>
<feature type="compositionally biased region" description="Basic and acidic residues" evidence="1">
    <location>
        <begin position="156"/>
        <end position="166"/>
    </location>
</feature>
<evidence type="ECO:0000313" key="4">
    <source>
        <dbReference type="Proteomes" id="UP001152797"/>
    </source>
</evidence>
<accession>A0A9P1D5Q4</accession>
<keyword evidence="4" id="KW-1185">Reference proteome</keyword>